<dbReference type="PANTHER" id="PTHR11662">
    <property type="entry name" value="SOLUTE CARRIER FAMILY 17"/>
    <property type="match status" value="1"/>
</dbReference>
<sequence>MRSTRFASPQIAAAAIETILANNGAARDMRFNPGERSLKLKIGIIAALWVLNLVNYLDRVAMSFAGPFIMKTLHMTPAEFGIVLSSFSVGYLLAQIPGGLLGDRFGARALLVVGPIFWAIFTGATGLVATIAGFVVVRFLFGLSEGVATPSLYKIVGENFEVKERSRVLAICSTALPLAPVFAGALVGKLIIAFGWKAMFMILAGPALVVALACYLLLPTQTRKGDASVIGLPAAPSFTGVLGRRSLWLISLASLSWNLTYWGYLGWMPSYLALARHIDLKAVGALAALPYVFAFVGMLIIGWLGSGPLHRFCERIVITCFLGGGLFLYLAYAANSLEMSLVGLSGAAFFLFGGSGPIGKILLDLAPPSARAAYIGVYSTVGQVGAVIAPMAVGFMVTETGTFASGFTLMELALVGAAVLLVAATVAARRELARDALAPVRAS</sequence>
<dbReference type="PANTHER" id="PTHR11662:SF399">
    <property type="entry name" value="FI19708P1-RELATED"/>
    <property type="match status" value="1"/>
</dbReference>
<feature type="transmembrane region" description="Helical" evidence="5">
    <location>
        <begin position="285"/>
        <end position="304"/>
    </location>
</feature>
<feature type="domain" description="Major facilitator superfamily (MFS) profile" evidence="6">
    <location>
        <begin position="44"/>
        <end position="431"/>
    </location>
</feature>
<evidence type="ECO:0000256" key="4">
    <source>
        <dbReference type="ARBA" id="ARBA00023136"/>
    </source>
</evidence>
<feature type="transmembrane region" description="Helical" evidence="5">
    <location>
        <begin position="198"/>
        <end position="218"/>
    </location>
</feature>
<feature type="transmembrane region" description="Helical" evidence="5">
    <location>
        <begin position="78"/>
        <end position="96"/>
    </location>
</feature>
<comment type="caution">
    <text evidence="7">The sequence shown here is derived from an EMBL/GenBank/DDBJ whole genome shotgun (WGS) entry which is preliminary data.</text>
</comment>
<feature type="transmembrane region" description="Helical" evidence="5">
    <location>
        <begin position="375"/>
        <end position="397"/>
    </location>
</feature>
<feature type="transmembrane region" description="Helical" evidence="5">
    <location>
        <begin position="37"/>
        <end position="57"/>
    </location>
</feature>
<feature type="transmembrane region" description="Helical" evidence="5">
    <location>
        <begin position="403"/>
        <end position="428"/>
    </location>
</feature>
<evidence type="ECO:0000259" key="6">
    <source>
        <dbReference type="PROSITE" id="PS50850"/>
    </source>
</evidence>
<dbReference type="EMBL" id="JBDIME010000058">
    <property type="protein sequence ID" value="MEN2793632.1"/>
    <property type="molecule type" value="Genomic_DNA"/>
</dbReference>
<feature type="transmembrane region" description="Helical" evidence="5">
    <location>
        <begin position="116"/>
        <end position="141"/>
    </location>
</feature>
<feature type="transmembrane region" description="Helical" evidence="5">
    <location>
        <begin position="316"/>
        <end position="334"/>
    </location>
</feature>
<dbReference type="RefSeq" id="WP_343891541.1">
    <property type="nucleotide sequence ID" value="NZ_BAAAEH010000046.1"/>
</dbReference>
<feature type="transmembrane region" description="Helical" evidence="5">
    <location>
        <begin position="168"/>
        <end position="192"/>
    </location>
</feature>
<organism evidence="7 8">
    <name type="scientific">Sphingomonas oligophenolica</name>
    <dbReference type="NCBI Taxonomy" id="301154"/>
    <lineage>
        <taxon>Bacteria</taxon>
        <taxon>Pseudomonadati</taxon>
        <taxon>Pseudomonadota</taxon>
        <taxon>Alphaproteobacteria</taxon>
        <taxon>Sphingomonadales</taxon>
        <taxon>Sphingomonadaceae</taxon>
        <taxon>Sphingomonas</taxon>
    </lineage>
</organism>
<reference evidence="7 8" key="1">
    <citation type="submission" date="2024-05" db="EMBL/GenBank/DDBJ databases">
        <authorList>
            <person name="Liu Q."/>
            <person name="Xin Y.-H."/>
        </authorList>
    </citation>
    <scope>NUCLEOTIDE SEQUENCE [LARGE SCALE GENOMIC DNA]</scope>
    <source>
        <strain evidence="7 8">CGMCC 1.10181</strain>
    </source>
</reference>
<evidence type="ECO:0000256" key="3">
    <source>
        <dbReference type="ARBA" id="ARBA00022989"/>
    </source>
</evidence>
<evidence type="ECO:0000256" key="5">
    <source>
        <dbReference type="SAM" id="Phobius"/>
    </source>
</evidence>
<keyword evidence="3 5" id="KW-1133">Transmembrane helix</keyword>
<dbReference type="Gene3D" id="1.20.1250.20">
    <property type="entry name" value="MFS general substrate transporter like domains"/>
    <property type="match status" value="2"/>
</dbReference>
<accession>A0ABU9YCV0</accession>
<dbReference type="InterPro" id="IPR050382">
    <property type="entry name" value="MFS_Na/Anion_cotransporter"/>
</dbReference>
<dbReference type="InterPro" id="IPR011701">
    <property type="entry name" value="MFS"/>
</dbReference>
<feature type="transmembrane region" description="Helical" evidence="5">
    <location>
        <begin position="340"/>
        <end position="363"/>
    </location>
</feature>
<dbReference type="SUPFAM" id="SSF103473">
    <property type="entry name" value="MFS general substrate transporter"/>
    <property type="match status" value="1"/>
</dbReference>
<dbReference type="InterPro" id="IPR020846">
    <property type="entry name" value="MFS_dom"/>
</dbReference>
<keyword evidence="2 5" id="KW-0812">Transmembrane</keyword>
<keyword evidence="8" id="KW-1185">Reference proteome</keyword>
<dbReference type="Proteomes" id="UP001419910">
    <property type="component" value="Unassembled WGS sequence"/>
</dbReference>
<evidence type="ECO:0000313" key="8">
    <source>
        <dbReference type="Proteomes" id="UP001419910"/>
    </source>
</evidence>
<dbReference type="PROSITE" id="PS50850">
    <property type="entry name" value="MFS"/>
    <property type="match status" value="1"/>
</dbReference>
<evidence type="ECO:0000313" key="7">
    <source>
        <dbReference type="EMBL" id="MEN2793632.1"/>
    </source>
</evidence>
<proteinExistence type="predicted"/>
<protein>
    <submittedName>
        <fullName evidence="7">MFS transporter</fullName>
    </submittedName>
</protein>
<gene>
    <name evidence="7" type="ORF">ABC974_28725</name>
</gene>
<evidence type="ECO:0000256" key="2">
    <source>
        <dbReference type="ARBA" id="ARBA00022692"/>
    </source>
</evidence>
<dbReference type="CDD" id="cd17319">
    <property type="entry name" value="MFS_ExuT_GudP_like"/>
    <property type="match status" value="1"/>
</dbReference>
<dbReference type="Pfam" id="PF07690">
    <property type="entry name" value="MFS_1"/>
    <property type="match status" value="1"/>
</dbReference>
<name>A0ABU9YCV0_9SPHN</name>
<keyword evidence="4 5" id="KW-0472">Membrane</keyword>
<evidence type="ECO:0000256" key="1">
    <source>
        <dbReference type="ARBA" id="ARBA00004141"/>
    </source>
</evidence>
<dbReference type="InterPro" id="IPR036259">
    <property type="entry name" value="MFS_trans_sf"/>
</dbReference>
<feature type="transmembrane region" description="Helical" evidence="5">
    <location>
        <begin position="247"/>
        <end position="265"/>
    </location>
</feature>
<comment type="subcellular location">
    <subcellularLocation>
        <location evidence="1">Membrane</location>
        <topology evidence="1">Multi-pass membrane protein</topology>
    </subcellularLocation>
</comment>